<dbReference type="AlphaFoldDB" id="A0A1Q9LJ45"/>
<keyword evidence="13" id="KW-1185">Reference proteome</keyword>
<keyword evidence="3" id="KW-0813">Transport</keyword>
<dbReference type="Pfam" id="PF00474">
    <property type="entry name" value="SSF"/>
    <property type="match status" value="2"/>
</dbReference>
<dbReference type="CDD" id="cd11480">
    <property type="entry name" value="SLC5sbd_u4"/>
    <property type="match status" value="1"/>
</dbReference>
<feature type="transmembrane region" description="Helical" evidence="11">
    <location>
        <begin position="180"/>
        <end position="199"/>
    </location>
</feature>
<feature type="compositionally biased region" description="Basic and acidic residues" evidence="10">
    <location>
        <begin position="550"/>
        <end position="564"/>
    </location>
</feature>
<name>A0A1Q9LJ45_9PSEU</name>
<keyword evidence="6" id="KW-0769">Symport</keyword>
<dbReference type="PROSITE" id="PS50283">
    <property type="entry name" value="NA_SOLUT_SYMP_3"/>
    <property type="match status" value="1"/>
</dbReference>
<evidence type="ECO:0000256" key="6">
    <source>
        <dbReference type="ARBA" id="ARBA00022847"/>
    </source>
</evidence>
<evidence type="ECO:0000256" key="8">
    <source>
        <dbReference type="ARBA" id="ARBA00023136"/>
    </source>
</evidence>
<protein>
    <submittedName>
        <fullName evidence="12">Cation acetate symporter</fullName>
    </submittedName>
</protein>
<dbReference type="InterPro" id="IPR038377">
    <property type="entry name" value="Na/Glc_symporter_sf"/>
</dbReference>
<evidence type="ECO:0000256" key="10">
    <source>
        <dbReference type="SAM" id="MobiDB-lite"/>
    </source>
</evidence>
<comment type="subcellular location">
    <subcellularLocation>
        <location evidence="1">Cell membrane</location>
        <topology evidence="1">Multi-pass membrane protein</topology>
    </subcellularLocation>
</comment>
<accession>A0A1Q9LJ45</accession>
<gene>
    <name evidence="12" type="ORF">BJP25_22210</name>
</gene>
<keyword evidence="5 11" id="KW-0812">Transmembrane</keyword>
<comment type="similarity">
    <text evidence="2 9">Belongs to the sodium:solute symporter (SSF) (TC 2.A.21) family.</text>
</comment>
<feature type="transmembrane region" description="Helical" evidence="11">
    <location>
        <begin position="477"/>
        <end position="502"/>
    </location>
</feature>
<feature type="transmembrane region" description="Helical" evidence="11">
    <location>
        <begin position="114"/>
        <end position="132"/>
    </location>
</feature>
<dbReference type="Gene3D" id="1.20.1730.10">
    <property type="entry name" value="Sodium/glucose cotransporter"/>
    <property type="match status" value="1"/>
</dbReference>
<feature type="transmembrane region" description="Helical" evidence="11">
    <location>
        <begin position="447"/>
        <end position="470"/>
    </location>
</feature>
<dbReference type="RefSeq" id="WP_075975957.1">
    <property type="nucleotide sequence ID" value="NZ_MKQR01000017.1"/>
</dbReference>
<evidence type="ECO:0000313" key="13">
    <source>
        <dbReference type="Proteomes" id="UP000186040"/>
    </source>
</evidence>
<feature type="transmembrane region" description="Helical" evidence="11">
    <location>
        <begin position="295"/>
        <end position="315"/>
    </location>
</feature>
<organism evidence="12 13">
    <name type="scientific">Actinokineospora bangkokensis</name>
    <dbReference type="NCBI Taxonomy" id="1193682"/>
    <lineage>
        <taxon>Bacteria</taxon>
        <taxon>Bacillati</taxon>
        <taxon>Actinomycetota</taxon>
        <taxon>Actinomycetes</taxon>
        <taxon>Pseudonocardiales</taxon>
        <taxon>Pseudonocardiaceae</taxon>
        <taxon>Actinokineospora</taxon>
    </lineage>
</organism>
<feature type="transmembrane region" description="Helical" evidence="11">
    <location>
        <begin position="72"/>
        <end position="93"/>
    </location>
</feature>
<dbReference type="InterPro" id="IPR050277">
    <property type="entry name" value="Sodium:Solute_Symporter"/>
</dbReference>
<keyword evidence="7 11" id="KW-1133">Transmembrane helix</keyword>
<proteinExistence type="inferred from homology"/>
<feature type="transmembrane region" description="Helical" evidence="11">
    <location>
        <begin position="514"/>
        <end position="532"/>
    </location>
</feature>
<dbReference type="GO" id="GO:0005886">
    <property type="term" value="C:plasma membrane"/>
    <property type="evidence" value="ECO:0007669"/>
    <property type="project" value="UniProtKB-SubCell"/>
</dbReference>
<dbReference type="Proteomes" id="UP000186040">
    <property type="component" value="Unassembled WGS sequence"/>
</dbReference>
<evidence type="ECO:0000313" key="12">
    <source>
        <dbReference type="EMBL" id="OLR92071.1"/>
    </source>
</evidence>
<evidence type="ECO:0000256" key="7">
    <source>
        <dbReference type="ARBA" id="ARBA00022989"/>
    </source>
</evidence>
<dbReference type="STRING" id="1193682.BJP25_22210"/>
<evidence type="ECO:0000256" key="9">
    <source>
        <dbReference type="RuleBase" id="RU362091"/>
    </source>
</evidence>
<feature type="transmembrane region" description="Helical" evidence="11">
    <location>
        <begin position="388"/>
        <end position="410"/>
    </location>
</feature>
<feature type="transmembrane region" description="Helical" evidence="11">
    <location>
        <begin position="147"/>
        <end position="168"/>
    </location>
</feature>
<evidence type="ECO:0000256" key="5">
    <source>
        <dbReference type="ARBA" id="ARBA00022692"/>
    </source>
</evidence>
<evidence type="ECO:0000256" key="1">
    <source>
        <dbReference type="ARBA" id="ARBA00004651"/>
    </source>
</evidence>
<evidence type="ECO:0000256" key="3">
    <source>
        <dbReference type="ARBA" id="ARBA00022448"/>
    </source>
</evidence>
<keyword evidence="4" id="KW-1003">Cell membrane</keyword>
<dbReference type="InterPro" id="IPR001734">
    <property type="entry name" value="Na/solute_symporter"/>
</dbReference>
<dbReference type="GO" id="GO:0015123">
    <property type="term" value="F:acetate transmembrane transporter activity"/>
    <property type="evidence" value="ECO:0007669"/>
    <property type="project" value="TreeGrafter"/>
</dbReference>
<feature type="transmembrane region" description="Helical" evidence="11">
    <location>
        <begin position="327"/>
        <end position="348"/>
    </location>
</feature>
<evidence type="ECO:0000256" key="4">
    <source>
        <dbReference type="ARBA" id="ARBA00022475"/>
    </source>
</evidence>
<dbReference type="PANTHER" id="PTHR48086:SF6">
    <property type="entry name" value="CATION_ACETATE SYMPORTER ACTP"/>
    <property type="match status" value="1"/>
</dbReference>
<dbReference type="EMBL" id="MKQR01000017">
    <property type="protein sequence ID" value="OLR92071.1"/>
    <property type="molecule type" value="Genomic_DNA"/>
</dbReference>
<reference evidence="12 13" key="1">
    <citation type="submission" date="2016-10" db="EMBL/GenBank/DDBJ databases">
        <title>The Draft Genome Sequence of Actinokineospora bangkokensis 44EHWT reveals the biosynthetic pathway of antifungal compounds Thailandins with unusual extender unit butylmalonyl-CoA.</title>
        <authorList>
            <person name="Greule A."/>
            <person name="Intra B."/>
            <person name="Flemming S."/>
            <person name="Rommel M.G."/>
            <person name="Panbangred W."/>
            <person name="Bechthold A."/>
        </authorList>
    </citation>
    <scope>NUCLEOTIDE SEQUENCE [LARGE SCALE GENOMIC DNA]</scope>
    <source>
        <strain evidence="12 13">44EHW</strain>
    </source>
</reference>
<sequence length="585" mass="60141">MIAVLAVLPVAVATLLVGLRGVAAMRTTSDFLVASRRVSPLLNSAAVSGEYLSAASFLGVAGLVVKDGVGALWYPVGFTAGYVAMQVLVAAPMRRSGALTVPDFAEARLASRPLRVLSAVVVLVVAGLYLVPQFRTAGLVLSAVGGYPYWVGVVIAAVVVSATLALGGMRAATYVQAFQFALKLLLFIVPAVWLLSTVGPGVRHAAVHPVEFTRFPADTTVSFGLDVTLELAEPLTVDGRTHPPGELRVPAGRTITFPAGADVPGVRGGTAPGGPDWQRPLLDVGDGGHPLLSTWSVLLATMLGTMGLPHVLMRLHTSPDGRAARRTAAITVGLLGVFYLFPGVYGLLGRVLVPQLFLTGATDTAVVALPAQVDAGGTGAVFTGLLTAGAFAAFLATSLGLLLVVAGAISHDLLPGGGVGRLRFTVVAAAAVVVLLALPSARLDAGVLVTWGFTVAAATFCPLLVLGAWWSRLTAPGAVAGVLVGLLGSSSGIAVALLGVPVRGWTAILVAQPAPWAVPLAFATMVGVSLLGRPPSWAAAALLRLHLPEPQRADRPPAPRRDLGHSSWSARRSSAVRRVTRRLGR</sequence>
<dbReference type="OrthoDB" id="9764416at2"/>
<dbReference type="GO" id="GO:0015293">
    <property type="term" value="F:symporter activity"/>
    <property type="evidence" value="ECO:0007669"/>
    <property type="project" value="UniProtKB-KW"/>
</dbReference>
<evidence type="ECO:0000256" key="11">
    <source>
        <dbReference type="SAM" id="Phobius"/>
    </source>
</evidence>
<feature type="region of interest" description="Disordered" evidence="10">
    <location>
        <begin position="550"/>
        <end position="585"/>
    </location>
</feature>
<keyword evidence="8 11" id="KW-0472">Membrane</keyword>
<feature type="compositionally biased region" description="Basic residues" evidence="10">
    <location>
        <begin position="574"/>
        <end position="585"/>
    </location>
</feature>
<feature type="transmembrane region" description="Helical" evidence="11">
    <location>
        <begin position="422"/>
        <end position="441"/>
    </location>
</feature>
<dbReference type="PANTHER" id="PTHR48086">
    <property type="entry name" value="SODIUM/PROLINE SYMPORTER-RELATED"/>
    <property type="match status" value="1"/>
</dbReference>
<evidence type="ECO:0000256" key="2">
    <source>
        <dbReference type="ARBA" id="ARBA00006434"/>
    </source>
</evidence>
<dbReference type="GO" id="GO:0006847">
    <property type="term" value="P:plasma membrane acetate transport"/>
    <property type="evidence" value="ECO:0007669"/>
    <property type="project" value="TreeGrafter"/>
</dbReference>
<comment type="caution">
    <text evidence="12">The sequence shown here is derived from an EMBL/GenBank/DDBJ whole genome shotgun (WGS) entry which is preliminary data.</text>
</comment>